<dbReference type="EMBL" id="MN740827">
    <property type="protein sequence ID" value="QHU13824.1"/>
    <property type="molecule type" value="Genomic_DNA"/>
</dbReference>
<feature type="compositionally biased region" description="Gly residues" evidence="1">
    <location>
        <begin position="267"/>
        <end position="279"/>
    </location>
</feature>
<feature type="compositionally biased region" description="Low complexity" evidence="1">
    <location>
        <begin position="254"/>
        <end position="266"/>
    </location>
</feature>
<name>A0A6C0KCC7_9ZZZZ</name>
<evidence type="ECO:0000256" key="1">
    <source>
        <dbReference type="SAM" id="MobiDB-lite"/>
    </source>
</evidence>
<protein>
    <submittedName>
        <fullName evidence="2">Uncharacterized protein</fullName>
    </submittedName>
</protein>
<accession>A0A6C0KCC7</accession>
<reference evidence="2" key="1">
    <citation type="journal article" date="2020" name="Nature">
        <title>Giant virus diversity and host interactions through global metagenomics.</title>
        <authorList>
            <person name="Schulz F."/>
            <person name="Roux S."/>
            <person name="Paez-Espino D."/>
            <person name="Jungbluth S."/>
            <person name="Walsh D.A."/>
            <person name="Denef V.J."/>
            <person name="McMahon K.D."/>
            <person name="Konstantinidis K.T."/>
            <person name="Eloe-Fadrosh E.A."/>
            <person name="Kyrpides N.C."/>
            <person name="Woyke T."/>
        </authorList>
    </citation>
    <scope>NUCLEOTIDE SEQUENCE</scope>
    <source>
        <strain evidence="2">GVMAG-S-1101182-85</strain>
    </source>
</reference>
<dbReference type="AlphaFoldDB" id="A0A6C0KCC7"/>
<feature type="region of interest" description="Disordered" evidence="1">
    <location>
        <begin position="244"/>
        <end position="279"/>
    </location>
</feature>
<organism evidence="2">
    <name type="scientific">viral metagenome</name>
    <dbReference type="NCBI Taxonomy" id="1070528"/>
    <lineage>
        <taxon>unclassified sequences</taxon>
        <taxon>metagenomes</taxon>
        <taxon>organismal metagenomes</taxon>
    </lineage>
</organism>
<proteinExistence type="predicted"/>
<feature type="region of interest" description="Disordered" evidence="1">
    <location>
        <begin position="403"/>
        <end position="429"/>
    </location>
</feature>
<sequence>MSLIISQNPIGKALSSSELIEKNRNRTQYANYLMQKTAVQYGLQRWVKTEGGSGGTNSESSTYYIDLGSILVTTAEQDLFIRNITFQLDPDGDGKVFPDFDLPTSGADILSYMRAFITEGPPITSPGFGGTLTINGFSFGSFDYMYTTTNVVSSFSANDWFTRDADNSSALIIVGGDLTINSGQTFAPAVRKLFTVIYVTGNLTVNGAISMTALGAMTPTVASNTIAIASGTYSISGGGTVSNPAVPGTGGAGATSRTTTGQTSGTSGSGGGSGGGGGGTFAAGSVGTVGTGSTGTAFSGGSGSGALIGTGSTSNATANGGAGSAGFSATTVAPGGAGNPGGLAVPANASFDGGTGTGGTLIIICEGTLSGSGTISANGVAGGTNTTNIGGGSGGGSVTVFSRSDSSSITPTANGGGNGGAGTARKLVL</sequence>
<evidence type="ECO:0000313" key="2">
    <source>
        <dbReference type="EMBL" id="QHU13824.1"/>
    </source>
</evidence>